<organism evidence="2">
    <name type="scientific">Brachypodium distachyon</name>
    <name type="common">Purple false brome</name>
    <name type="synonym">Trachynia distachya</name>
    <dbReference type="NCBI Taxonomy" id="15368"/>
    <lineage>
        <taxon>Eukaryota</taxon>
        <taxon>Viridiplantae</taxon>
        <taxon>Streptophyta</taxon>
        <taxon>Embryophyta</taxon>
        <taxon>Tracheophyta</taxon>
        <taxon>Spermatophyta</taxon>
        <taxon>Magnoliopsida</taxon>
        <taxon>Liliopsida</taxon>
        <taxon>Poales</taxon>
        <taxon>Poaceae</taxon>
        <taxon>BOP clade</taxon>
        <taxon>Pooideae</taxon>
        <taxon>Stipodae</taxon>
        <taxon>Brachypodieae</taxon>
        <taxon>Brachypodium</taxon>
    </lineage>
</organism>
<dbReference type="Gramene" id="KQJ90351">
    <property type="protein sequence ID" value="KQJ90351"/>
    <property type="gene ID" value="BRADI_4g30985v3"/>
</dbReference>
<evidence type="ECO:0000313" key="4">
    <source>
        <dbReference type="Proteomes" id="UP000008810"/>
    </source>
</evidence>
<keyword evidence="1" id="KW-1133">Transmembrane helix</keyword>
<dbReference type="AlphaFoldDB" id="A0A0Q3IWB8"/>
<evidence type="ECO:0000313" key="2">
    <source>
        <dbReference type="EMBL" id="KQJ90352.1"/>
    </source>
</evidence>
<dbReference type="Gramene" id="KQJ90352">
    <property type="protein sequence ID" value="KQJ90352"/>
    <property type="gene ID" value="BRADI_4g30985v3"/>
</dbReference>
<dbReference type="EMBL" id="CM000883">
    <property type="protein sequence ID" value="KQJ90351.1"/>
    <property type="molecule type" value="Genomic_DNA"/>
</dbReference>
<accession>A0A0Q3IWB8</accession>
<reference evidence="2 3" key="1">
    <citation type="journal article" date="2010" name="Nature">
        <title>Genome sequencing and analysis of the model grass Brachypodium distachyon.</title>
        <authorList>
            <consortium name="International Brachypodium Initiative"/>
        </authorList>
    </citation>
    <scope>NUCLEOTIDE SEQUENCE [LARGE SCALE GENOMIC DNA]</scope>
    <source>
        <strain evidence="2 3">Bd21</strain>
    </source>
</reference>
<proteinExistence type="predicted"/>
<dbReference type="Proteomes" id="UP000008810">
    <property type="component" value="Chromosome 4"/>
</dbReference>
<keyword evidence="1" id="KW-0472">Membrane</keyword>
<dbReference type="EMBL" id="CM000883">
    <property type="protein sequence ID" value="KQJ90352.1"/>
    <property type="molecule type" value="Genomic_DNA"/>
</dbReference>
<feature type="transmembrane region" description="Helical" evidence="1">
    <location>
        <begin position="12"/>
        <end position="32"/>
    </location>
</feature>
<protein>
    <submittedName>
        <fullName evidence="2 3">Uncharacterized protein</fullName>
    </submittedName>
</protein>
<reference evidence="2" key="2">
    <citation type="submission" date="2017-06" db="EMBL/GenBank/DDBJ databases">
        <title>WGS assembly of Brachypodium distachyon.</title>
        <authorList>
            <consortium name="The International Brachypodium Initiative"/>
            <person name="Lucas S."/>
            <person name="Harmon-Smith M."/>
            <person name="Lail K."/>
            <person name="Tice H."/>
            <person name="Grimwood J."/>
            <person name="Bruce D."/>
            <person name="Barry K."/>
            <person name="Shu S."/>
            <person name="Lindquist E."/>
            <person name="Wang M."/>
            <person name="Pitluck S."/>
            <person name="Vogel J.P."/>
            <person name="Garvin D.F."/>
            <person name="Mockler T.C."/>
            <person name="Schmutz J."/>
            <person name="Rokhsar D."/>
            <person name="Bevan M.W."/>
        </authorList>
    </citation>
    <scope>NUCLEOTIDE SEQUENCE</scope>
    <source>
        <strain evidence="2">Bd21</strain>
    </source>
</reference>
<dbReference type="EnsemblPlants" id="KQJ90352">
    <property type="protein sequence ID" value="KQJ90352"/>
    <property type="gene ID" value="BRADI_4g30985v3"/>
</dbReference>
<sequence length="64" mass="7512">MPDHESEELIFQRTLLIVNGSTTFLVSNFVYFHRSYKIRSFSFFFNSCKSVLEMDEHGKGINCL</sequence>
<dbReference type="InParanoid" id="A0A0Q3IWB8"/>
<name>A0A0Q3IWB8_BRADI</name>
<keyword evidence="4" id="KW-1185">Reference proteome</keyword>
<reference evidence="3" key="3">
    <citation type="submission" date="2018-08" db="UniProtKB">
        <authorList>
            <consortium name="EnsemblPlants"/>
        </authorList>
    </citation>
    <scope>IDENTIFICATION</scope>
    <source>
        <strain evidence="3">cv. Bd21</strain>
    </source>
</reference>
<gene>
    <name evidence="2" type="ORF">BRADI_4g30985v3</name>
</gene>
<dbReference type="EnsemblPlants" id="KQJ90351">
    <property type="protein sequence ID" value="KQJ90351"/>
    <property type="gene ID" value="BRADI_4g30985v3"/>
</dbReference>
<keyword evidence="1" id="KW-0812">Transmembrane</keyword>
<evidence type="ECO:0000256" key="1">
    <source>
        <dbReference type="SAM" id="Phobius"/>
    </source>
</evidence>
<evidence type="ECO:0000313" key="3">
    <source>
        <dbReference type="EnsemblPlants" id="KQJ90351"/>
    </source>
</evidence>